<dbReference type="InterPro" id="IPR003010">
    <property type="entry name" value="C-N_Hydrolase"/>
</dbReference>
<dbReference type="PROSITE" id="PS50263">
    <property type="entry name" value="CN_HYDROLASE"/>
    <property type="match status" value="1"/>
</dbReference>
<evidence type="ECO:0000313" key="3">
    <source>
        <dbReference type="Proteomes" id="UP000468735"/>
    </source>
</evidence>
<comment type="caution">
    <text evidence="2">The sequence shown here is derived from an EMBL/GenBank/DDBJ whole genome shotgun (WGS) entry which is preliminary data.</text>
</comment>
<feature type="domain" description="CN hydrolase" evidence="1">
    <location>
        <begin position="3"/>
        <end position="229"/>
    </location>
</feature>
<keyword evidence="2" id="KW-0378">Hydrolase</keyword>
<dbReference type="Pfam" id="PF00795">
    <property type="entry name" value="CN_hydrolase"/>
    <property type="match status" value="1"/>
</dbReference>
<dbReference type="OrthoDB" id="4532287at2"/>
<dbReference type="AlphaFoldDB" id="A0A6H9YB85"/>
<dbReference type="PANTHER" id="PTHR47799:SF1">
    <property type="entry name" value="OMEGA-AMIDASE YAFV"/>
    <property type="match status" value="1"/>
</dbReference>
<accession>A0A6H9YB85</accession>
<protein>
    <submittedName>
        <fullName evidence="2">Carbon-nitrogen hydrolase family protein</fullName>
    </submittedName>
</protein>
<dbReference type="Proteomes" id="UP000468735">
    <property type="component" value="Unassembled WGS sequence"/>
</dbReference>
<evidence type="ECO:0000259" key="1">
    <source>
        <dbReference type="PROSITE" id="PS50263"/>
    </source>
</evidence>
<dbReference type="PANTHER" id="PTHR47799">
    <property type="entry name" value="OMEGA-AMIDASE YAFV"/>
    <property type="match status" value="1"/>
</dbReference>
<dbReference type="CDD" id="cd07197">
    <property type="entry name" value="nitrilase"/>
    <property type="match status" value="1"/>
</dbReference>
<evidence type="ECO:0000313" key="2">
    <source>
        <dbReference type="EMBL" id="KAB2342155.1"/>
    </source>
</evidence>
<dbReference type="InterPro" id="IPR052737">
    <property type="entry name" value="Omega-amidase_YafV"/>
</dbReference>
<dbReference type="GO" id="GO:0050152">
    <property type="term" value="F:omega-amidase activity"/>
    <property type="evidence" value="ECO:0007669"/>
    <property type="project" value="TreeGrafter"/>
</dbReference>
<dbReference type="EMBL" id="WBMT01000023">
    <property type="protein sequence ID" value="KAB2342155.1"/>
    <property type="molecule type" value="Genomic_DNA"/>
</dbReference>
<dbReference type="GO" id="GO:0106008">
    <property type="term" value="F:2-oxoglutaramate amidase activity"/>
    <property type="evidence" value="ECO:0007669"/>
    <property type="project" value="TreeGrafter"/>
</dbReference>
<name>A0A6H9YB85_9ACTN</name>
<dbReference type="SUPFAM" id="SSF56317">
    <property type="entry name" value="Carbon-nitrogen hydrolase"/>
    <property type="match status" value="1"/>
</dbReference>
<dbReference type="Gene3D" id="3.60.110.10">
    <property type="entry name" value="Carbon-nitrogen hydrolase"/>
    <property type="match status" value="1"/>
</dbReference>
<dbReference type="RefSeq" id="WP_151567592.1">
    <property type="nucleotide sequence ID" value="NZ_WBMT01000023.1"/>
</dbReference>
<dbReference type="InterPro" id="IPR036526">
    <property type="entry name" value="C-N_Hydrolase_sf"/>
</dbReference>
<gene>
    <name evidence="2" type="ORF">F8566_39535</name>
</gene>
<reference evidence="2 3" key="1">
    <citation type="submission" date="2019-09" db="EMBL/GenBank/DDBJ databases">
        <title>Actinomadura physcomitrii sp. nov., a novel actinomycete isolated from moss [Physcomitrium sphaericum (Ludw) Fuernr].</title>
        <authorList>
            <person name="Zhuang X."/>
            <person name="Liu C."/>
        </authorList>
    </citation>
    <scope>NUCLEOTIDE SEQUENCE [LARGE SCALE GENOMIC DNA]</scope>
    <source>
        <strain evidence="2 3">HMC1</strain>
    </source>
</reference>
<sequence>MTLSITVTQPPCVPYDIEANAATHAATIRHAGTRLVVFPELSLTGYALDAPAITLTDPRLTPIIEACAATNTLALVGAPVQERIAMLAVNATGATLAYSKIYLGGTEPEHFTPGTKPSILNLDGWRLGLAICKDTGVPQHSADTAALGIDLYVAAVCELPEDVPVIDQRARRIATTHHVPVAIASFAGPAGAPYNPAAGHSGFWTPEGTIIAQAGPDPGDMVTWSAPPS</sequence>
<proteinExistence type="predicted"/>
<keyword evidence="3" id="KW-1185">Reference proteome</keyword>
<organism evidence="2 3">
    <name type="scientific">Actinomadura rudentiformis</name>
    <dbReference type="NCBI Taxonomy" id="359158"/>
    <lineage>
        <taxon>Bacteria</taxon>
        <taxon>Bacillati</taxon>
        <taxon>Actinomycetota</taxon>
        <taxon>Actinomycetes</taxon>
        <taxon>Streptosporangiales</taxon>
        <taxon>Thermomonosporaceae</taxon>
        <taxon>Actinomadura</taxon>
    </lineage>
</organism>